<feature type="domain" description="RagB/SusD" evidence="6">
    <location>
        <begin position="306"/>
        <end position="437"/>
    </location>
</feature>
<dbReference type="RefSeq" id="WP_087394355.1">
    <property type="nucleotide sequence ID" value="NZ_JADNDE010000219.1"/>
</dbReference>
<dbReference type="InterPro" id="IPR011990">
    <property type="entry name" value="TPR-like_helical_dom_sf"/>
</dbReference>
<comment type="subcellular location">
    <subcellularLocation>
        <location evidence="1">Cell outer membrane</location>
    </subcellularLocation>
</comment>
<evidence type="ECO:0000256" key="5">
    <source>
        <dbReference type="ARBA" id="ARBA00023237"/>
    </source>
</evidence>
<dbReference type="InterPro" id="IPR033985">
    <property type="entry name" value="SusD-like_N"/>
</dbReference>
<keyword evidence="5" id="KW-0998">Cell outer membrane</keyword>
<sequence>MKNRNIGLIGICLFAFCSCDSWLSVSPSNEMPVEDQFGSEQGVKDALAGAYVLVKDQNLYGKALSFGYIENMASLWDAAVASVEESLTLHEYDKVTGAVDNLYGKMYNAIANVNNILDHIHADNGVLLTPGMYEIIRGECLALRAFLHFDLMRLFGPVPADLEAGGARLPYVRVVSKEIKLPVSYDEYKDFLLKDLRDAAALLKEYDPIVVEGSVTDEFLVRRTCRMNYYAVKALQARAFLWYGEKENAYAAAMEVIEAKNSDGSKKFDIEAIKTAFPGQDFIIYPEQIFGLYDHQLDDKYSSFFQTGILYKGTSSQEIMKNLYGNTGKDFREQYLWELQRLVDGDRYTIKKYNVTLGVKQIPLIRLSELYFIAIESGSAEQAQKLWDEYRDSRVLDRKDLPTDPKQLQQEILTEFRKEFYAEGQLFYLYKRYNSPREDILFANSRLVVNYILPLPKTELK</sequence>
<feature type="domain" description="SusD-like N-terminal" evidence="7">
    <location>
        <begin position="22"/>
        <end position="203"/>
    </location>
</feature>
<organism evidence="8 9">
    <name type="scientific">Odoribacter splanchnicus</name>
    <dbReference type="NCBI Taxonomy" id="28118"/>
    <lineage>
        <taxon>Bacteria</taxon>
        <taxon>Pseudomonadati</taxon>
        <taxon>Bacteroidota</taxon>
        <taxon>Bacteroidia</taxon>
        <taxon>Bacteroidales</taxon>
        <taxon>Odoribacteraceae</taxon>
        <taxon>Odoribacter</taxon>
    </lineage>
</organism>
<protein>
    <submittedName>
        <fullName evidence="8">RagB/SusD family nutrient uptake outer membrane protein</fullName>
    </submittedName>
</protein>
<dbReference type="Pfam" id="PF07980">
    <property type="entry name" value="SusD_RagB"/>
    <property type="match status" value="1"/>
</dbReference>
<dbReference type="Proteomes" id="UP000284243">
    <property type="component" value="Unassembled WGS sequence"/>
</dbReference>
<evidence type="ECO:0000256" key="1">
    <source>
        <dbReference type="ARBA" id="ARBA00004442"/>
    </source>
</evidence>
<evidence type="ECO:0000259" key="7">
    <source>
        <dbReference type="Pfam" id="PF14322"/>
    </source>
</evidence>
<evidence type="ECO:0000259" key="6">
    <source>
        <dbReference type="Pfam" id="PF07980"/>
    </source>
</evidence>
<dbReference type="SUPFAM" id="SSF48452">
    <property type="entry name" value="TPR-like"/>
    <property type="match status" value="1"/>
</dbReference>
<accession>A0A412TW46</accession>
<evidence type="ECO:0000313" key="8">
    <source>
        <dbReference type="EMBL" id="RGU58098.1"/>
    </source>
</evidence>
<proteinExistence type="inferred from homology"/>
<comment type="caution">
    <text evidence="8">The sequence shown here is derived from an EMBL/GenBank/DDBJ whole genome shotgun (WGS) entry which is preliminary data.</text>
</comment>
<dbReference type="PROSITE" id="PS51257">
    <property type="entry name" value="PROKAR_LIPOPROTEIN"/>
    <property type="match status" value="1"/>
</dbReference>
<comment type="similarity">
    <text evidence="2">Belongs to the SusD family.</text>
</comment>
<keyword evidence="4" id="KW-0472">Membrane</keyword>
<evidence type="ECO:0000256" key="3">
    <source>
        <dbReference type="ARBA" id="ARBA00022729"/>
    </source>
</evidence>
<dbReference type="GO" id="GO:0009279">
    <property type="term" value="C:cell outer membrane"/>
    <property type="evidence" value="ECO:0007669"/>
    <property type="project" value="UniProtKB-SubCell"/>
</dbReference>
<evidence type="ECO:0000313" key="9">
    <source>
        <dbReference type="Proteomes" id="UP000284243"/>
    </source>
</evidence>
<dbReference type="Gene3D" id="2.20.20.130">
    <property type="match status" value="1"/>
</dbReference>
<dbReference type="EMBL" id="QRYC01000003">
    <property type="protein sequence ID" value="RGU58098.1"/>
    <property type="molecule type" value="Genomic_DNA"/>
</dbReference>
<evidence type="ECO:0000256" key="4">
    <source>
        <dbReference type="ARBA" id="ARBA00023136"/>
    </source>
</evidence>
<gene>
    <name evidence="8" type="ORF">DWW57_03305</name>
</gene>
<dbReference type="Gene3D" id="1.25.40.390">
    <property type="match status" value="1"/>
</dbReference>
<dbReference type="AlphaFoldDB" id="A0A412TW46"/>
<keyword evidence="3" id="KW-0732">Signal</keyword>
<reference evidence="8 9" key="1">
    <citation type="submission" date="2018-08" db="EMBL/GenBank/DDBJ databases">
        <title>A genome reference for cultivated species of the human gut microbiota.</title>
        <authorList>
            <person name="Zou Y."/>
            <person name="Xue W."/>
            <person name="Luo G."/>
        </authorList>
    </citation>
    <scope>NUCLEOTIDE SEQUENCE [LARGE SCALE GENOMIC DNA]</scope>
    <source>
        <strain evidence="8 9">AF16-14</strain>
    </source>
</reference>
<dbReference type="Pfam" id="PF14322">
    <property type="entry name" value="SusD-like_3"/>
    <property type="match status" value="1"/>
</dbReference>
<dbReference type="Gene3D" id="1.25.40.900">
    <property type="match status" value="1"/>
</dbReference>
<evidence type="ECO:0000256" key="2">
    <source>
        <dbReference type="ARBA" id="ARBA00006275"/>
    </source>
</evidence>
<name>A0A412TW46_9BACT</name>
<dbReference type="InterPro" id="IPR012944">
    <property type="entry name" value="SusD_RagB_dom"/>
</dbReference>